<evidence type="ECO:0000256" key="1">
    <source>
        <dbReference type="ARBA" id="ARBA00005701"/>
    </source>
</evidence>
<comment type="similarity">
    <text evidence="1">Belongs to the SDHAF4 family.</text>
</comment>
<evidence type="ECO:0000313" key="5">
    <source>
        <dbReference type="Proteomes" id="UP001150538"/>
    </source>
</evidence>
<feature type="compositionally biased region" description="Basic and acidic residues" evidence="3">
    <location>
        <begin position="134"/>
        <end position="147"/>
    </location>
</feature>
<dbReference type="GO" id="GO:0034553">
    <property type="term" value="P:mitochondrial respiratory chain complex II assembly"/>
    <property type="evidence" value="ECO:0007669"/>
    <property type="project" value="TreeGrafter"/>
</dbReference>
<gene>
    <name evidence="4" type="ORF">H4219_003712</name>
</gene>
<dbReference type="AlphaFoldDB" id="A0A9W7ZUR0"/>
<dbReference type="Proteomes" id="UP001150538">
    <property type="component" value="Unassembled WGS sequence"/>
</dbReference>
<dbReference type="GO" id="GO:0005739">
    <property type="term" value="C:mitochondrion"/>
    <property type="evidence" value="ECO:0007669"/>
    <property type="project" value="TreeGrafter"/>
</dbReference>
<reference evidence="4" key="1">
    <citation type="submission" date="2022-07" db="EMBL/GenBank/DDBJ databases">
        <title>Phylogenomic reconstructions and comparative analyses of Kickxellomycotina fungi.</title>
        <authorList>
            <person name="Reynolds N.K."/>
            <person name="Stajich J.E."/>
            <person name="Barry K."/>
            <person name="Grigoriev I.V."/>
            <person name="Crous P."/>
            <person name="Smith M.E."/>
        </authorList>
    </citation>
    <scope>NUCLEOTIDE SEQUENCE</scope>
    <source>
        <strain evidence="4">NBRC 100468</strain>
    </source>
</reference>
<feature type="compositionally biased region" description="Basic and acidic residues" evidence="3">
    <location>
        <begin position="39"/>
        <end position="56"/>
    </location>
</feature>
<evidence type="ECO:0000256" key="3">
    <source>
        <dbReference type="SAM" id="MobiDB-lite"/>
    </source>
</evidence>
<dbReference type="Pfam" id="PF07896">
    <property type="entry name" value="DUF1674"/>
    <property type="match status" value="1"/>
</dbReference>
<feature type="compositionally biased region" description="Polar residues" evidence="3">
    <location>
        <begin position="89"/>
        <end position="99"/>
    </location>
</feature>
<dbReference type="PANTHER" id="PTHR28524:SF3">
    <property type="entry name" value="SUCCINATE DEHYDROGENASE ASSEMBLY FACTOR 4, MITOCHONDRIAL"/>
    <property type="match status" value="1"/>
</dbReference>
<accession>A0A9W7ZUR0</accession>
<protein>
    <recommendedName>
        <fullName evidence="2">Succinate dehydrogenase assembly factor 4, mitochondrial</fullName>
    </recommendedName>
</protein>
<feature type="compositionally biased region" description="Polar residues" evidence="3">
    <location>
        <begin position="15"/>
        <end position="26"/>
    </location>
</feature>
<evidence type="ECO:0000256" key="2">
    <source>
        <dbReference type="ARBA" id="ARBA00022170"/>
    </source>
</evidence>
<dbReference type="InterPro" id="IPR012875">
    <property type="entry name" value="SDHF4"/>
</dbReference>
<proteinExistence type="inferred from homology"/>
<feature type="compositionally biased region" description="Basic and acidic residues" evidence="3">
    <location>
        <begin position="67"/>
        <end position="76"/>
    </location>
</feature>
<dbReference type="EMBL" id="JANBPU010000099">
    <property type="protein sequence ID" value="KAJ1916545.1"/>
    <property type="molecule type" value="Genomic_DNA"/>
</dbReference>
<name>A0A9W7ZUR0_9FUNG</name>
<comment type="caution">
    <text evidence="4">The sequence shown here is derived from an EMBL/GenBank/DDBJ whole genome shotgun (WGS) entry which is preliminary data.</text>
</comment>
<feature type="region of interest" description="Disordered" evidence="3">
    <location>
        <begin position="1"/>
        <end position="147"/>
    </location>
</feature>
<keyword evidence="5" id="KW-1185">Reference proteome</keyword>
<evidence type="ECO:0000313" key="4">
    <source>
        <dbReference type="EMBL" id="KAJ1916545.1"/>
    </source>
</evidence>
<organism evidence="4 5">
    <name type="scientific">Mycoemilia scoparia</name>
    <dbReference type="NCBI Taxonomy" id="417184"/>
    <lineage>
        <taxon>Eukaryota</taxon>
        <taxon>Fungi</taxon>
        <taxon>Fungi incertae sedis</taxon>
        <taxon>Zoopagomycota</taxon>
        <taxon>Kickxellomycotina</taxon>
        <taxon>Kickxellomycetes</taxon>
        <taxon>Kickxellales</taxon>
        <taxon>Kickxellaceae</taxon>
        <taxon>Mycoemilia</taxon>
    </lineage>
</organism>
<sequence>MRNSQISPIPKHCYSATSINNNNNSGFGKRPQPSPFRLGDPKEQAEMEEAIKKVNEELQDLPLPSSLEKKQEHLMSEEELEQFYQQQQPSTSGSAQNKDGVNYYVDKDALAPFPNNTNPKTGEIGGPRGPEPTRYGDWERKGRVTDF</sequence>
<dbReference type="OrthoDB" id="201362at2759"/>
<dbReference type="PANTHER" id="PTHR28524">
    <property type="entry name" value="SUCCINATE DEHYDROGENASE ASSEMBLY FACTOR 4, MITOCHONDRIAL"/>
    <property type="match status" value="1"/>
</dbReference>